<gene>
    <name evidence="2" type="primary">bioC</name>
    <name evidence="2" type="ordered locus">DEFDS_1303</name>
</gene>
<evidence type="ECO:0000259" key="1">
    <source>
        <dbReference type="Pfam" id="PF08241"/>
    </source>
</evidence>
<proteinExistence type="predicted"/>
<dbReference type="Pfam" id="PF08241">
    <property type="entry name" value="Methyltransf_11"/>
    <property type="match status" value="1"/>
</dbReference>
<evidence type="ECO:0000313" key="2">
    <source>
        <dbReference type="EMBL" id="BAI80770.1"/>
    </source>
</evidence>
<evidence type="ECO:0000313" key="3">
    <source>
        <dbReference type="Proteomes" id="UP000001520"/>
    </source>
</evidence>
<dbReference type="EMBL" id="AP011529">
    <property type="protein sequence ID" value="BAI80770.1"/>
    <property type="molecule type" value="Genomic_DNA"/>
</dbReference>
<dbReference type="Gene3D" id="3.40.50.150">
    <property type="entry name" value="Vaccinia Virus protein VP39"/>
    <property type="match status" value="1"/>
</dbReference>
<dbReference type="Proteomes" id="UP000001520">
    <property type="component" value="Chromosome"/>
</dbReference>
<dbReference type="GO" id="GO:0008757">
    <property type="term" value="F:S-adenosylmethionine-dependent methyltransferase activity"/>
    <property type="evidence" value="ECO:0007669"/>
    <property type="project" value="InterPro"/>
</dbReference>
<dbReference type="InterPro" id="IPR013216">
    <property type="entry name" value="Methyltransf_11"/>
</dbReference>
<protein>
    <submittedName>
        <fullName evidence="2">Biotin biosynthesis protein BioC</fullName>
    </submittedName>
</protein>
<dbReference type="SUPFAM" id="SSF53335">
    <property type="entry name" value="S-adenosyl-L-methionine-dependent methyltransferases"/>
    <property type="match status" value="1"/>
</dbReference>
<dbReference type="AlphaFoldDB" id="D3PDU7"/>
<reference evidence="2 3" key="1">
    <citation type="journal article" date="2010" name="DNA Res.">
        <title>Bacterial lifestyle in a deep-sea hydrothermal vent chimney revealed by the genome sequence of the thermophilic bacterium Deferribacter desulfuricans SSM1.</title>
        <authorList>
            <person name="Takaki Y."/>
            <person name="Shimamura S."/>
            <person name="Nakagawa S."/>
            <person name="Fukuhara Y."/>
            <person name="Horikawa H."/>
            <person name="Ankai A."/>
            <person name="Harada T."/>
            <person name="Hosoyama A."/>
            <person name="Oguchi A."/>
            <person name="Fukui S."/>
            <person name="Fujita N."/>
            <person name="Takami H."/>
            <person name="Takai K."/>
        </authorList>
    </citation>
    <scope>NUCLEOTIDE SEQUENCE [LARGE SCALE GENOMIC DNA]</scope>
    <source>
        <strain evidence="3">DSM 14783 / JCM 11476 / NBRC 101012 / SSM1</strain>
    </source>
</reference>
<dbReference type="KEGG" id="ddf:DEFDS_1303"/>
<dbReference type="RefSeq" id="WP_013008017.1">
    <property type="nucleotide sequence ID" value="NC_013939.1"/>
</dbReference>
<keyword evidence="3" id="KW-1185">Reference proteome</keyword>
<dbReference type="InterPro" id="IPR029063">
    <property type="entry name" value="SAM-dependent_MTases_sf"/>
</dbReference>
<dbReference type="OrthoDB" id="9786194at2"/>
<name>D3PDU7_DEFDS</name>
<sequence length="251" mass="29496">MKLQIKRYFDDSYKTYDNNADIQKIVAQELSDFITPTKCDNLLELGIGSGVFTTFLLEKINARSYFGLDLAYKMLISSKNKFKDFHLINGDIDTLPLKIEHFDIIASSSTLQWLEYPEKTINDLLNNLKKGAKCYFSIFLDGTFNEMKEVSKITKFGSIYSLKNAEFYKNIFNRKDIYLKFFEKKYVLFYNSVIDFLKTHKKTGARYTEKKAIAGKQSFLNFCRLYEELYKTEDSKIPVTYNILYIICEKR</sequence>
<dbReference type="eggNOG" id="COG2226">
    <property type="taxonomic scope" value="Bacteria"/>
</dbReference>
<dbReference type="HOGENOM" id="CLU_046586_2_2_0"/>
<feature type="domain" description="Methyltransferase type 11" evidence="1">
    <location>
        <begin position="43"/>
        <end position="136"/>
    </location>
</feature>
<accession>D3PDU7</accession>
<dbReference type="PANTHER" id="PTHR43861">
    <property type="entry name" value="TRANS-ACONITATE 2-METHYLTRANSFERASE-RELATED"/>
    <property type="match status" value="1"/>
</dbReference>
<dbReference type="PANTHER" id="PTHR43861:SF1">
    <property type="entry name" value="TRANS-ACONITATE 2-METHYLTRANSFERASE"/>
    <property type="match status" value="1"/>
</dbReference>
<dbReference type="CDD" id="cd02440">
    <property type="entry name" value="AdoMet_MTases"/>
    <property type="match status" value="1"/>
</dbReference>
<organism evidence="2 3">
    <name type="scientific">Deferribacter desulfuricans (strain DSM 14783 / JCM 11476 / NBRC 101012 / SSM1)</name>
    <dbReference type="NCBI Taxonomy" id="639282"/>
    <lineage>
        <taxon>Bacteria</taxon>
        <taxon>Pseudomonadati</taxon>
        <taxon>Deferribacterota</taxon>
        <taxon>Deferribacteres</taxon>
        <taxon>Deferribacterales</taxon>
        <taxon>Deferribacteraceae</taxon>
        <taxon>Deferribacter</taxon>
    </lineage>
</organism>
<dbReference type="STRING" id="639282.DEFDS_1303"/>